<keyword evidence="1" id="KW-1015">Disulfide bond</keyword>
<dbReference type="PROSITE" id="PS01180">
    <property type="entry name" value="CUB"/>
    <property type="match status" value="1"/>
</dbReference>
<evidence type="ECO:0000313" key="6">
    <source>
        <dbReference type="EnsemblMetazoa" id="XP_019763852.1"/>
    </source>
</evidence>
<feature type="chain" id="PRO_5043759111" description="CUB domain-containing protein" evidence="4">
    <location>
        <begin position="21"/>
        <end position="634"/>
    </location>
</feature>
<dbReference type="InterPro" id="IPR035914">
    <property type="entry name" value="Sperma_CUB_dom_sf"/>
</dbReference>
<accession>A0AAR5PSE3</accession>
<dbReference type="SUPFAM" id="SSF49854">
    <property type="entry name" value="Spermadhesin, CUB domain"/>
    <property type="match status" value="1"/>
</dbReference>
<dbReference type="EnsemblMetazoa" id="XM_019908293.1">
    <property type="protein sequence ID" value="XP_019763852.1"/>
    <property type="gene ID" value="LOC109540096"/>
</dbReference>
<dbReference type="PANTHER" id="PTHR33236:SF11">
    <property type="entry name" value="CUB DOMAIN-CONTAINING PROTEIN"/>
    <property type="match status" value="1"/>
</dbReference>
<evidence type="ECO:0000256" key="2">
    <source>
        <dbReference type="PROSITE-ProRule" id="PRU00059"/>
    </source>
</evidence>
<dbReference type="Gene3D" id="2.60.120.290">
    <property type="entry name" value="Spermadhesin, CUB domain"/>
    <property type="match status" value="1"/>
</dbReference>
<reference evidence="7" key="1">
    <citation type="journal article" date="2013" name="Genome Biol.">
        <title>Draft genome of the mountain pine beetle, Dendroctonus ponderosae Hopkins, a major forest pest.</title>
        <authorList>
            <person name="Keeling C.I."/>
            <person name="Yuen M.M."/>
            <person name="Liao N.Y."/>
            <person name="Docking T.R."/>
            <person name="Chan S.K."/>
            <person name="Taylor G.A."/>
            <person name="Palmquist D.L."/>
            <person name="Jackman S.D."/>
            <person name="Nguyen A."/>
            <person name="Li M."/>
            <person name="Henderson H."/>
            <person name="Janes J.K."/>
            <person name="Zhao Y."/>
            <person name="Pandoh P."/>
            <person name="Moore R."/>
            <person name="Sperling F.A."/>
            <person name="Huber D.P."/>
            <person name="Birol I."/>
            <person name="Jones S.J."/>
            <person name="Bohlmann J."/>
        </authorList>
    </citation>
    <scope>NUCLEOTIDE SEQUENCE</scope>
</reference>
<evidence type="ECO:0000313" key="7">
    <source>
        <dbReference type="Proteomes" id="UP000019118"/>
    </source>
</evidence>
<feature type="region of interest" description="Disordered" evidence="3">
    <location>
        <begin position="204"/>
        <end position="229"/>
    </location>
</feature>
<organism evidence="6 7">
    <name type="scientific">Dendroctonus ponderosae</name>
    <name type="common">Mountain pine beetle</name>
    <dbReference type="NCBI Taxonomy" id="77166"/>
    <lineage>
        <taxon>Eukaryota</taxon>
        <taxon>Metazoa</taxon>
        <taxon>Ecdysozoa</taxon>
        <taxon>Arthropoda</taxon>
        <taxon>Hexapoda</taxon>
        <taxon>Insecta</taxon>
        <taxon>Pterygota</taxon>
        <taxon>Neoptera</taxon>
        <taxon>Endopterygota</taxon>
        <taxon>Coleoptera</taxon>
        <taxon>Polyphaga</taxon>
        <taxon>Cucujiformia</taxon>
        <taxon>Curculionidae</taxon>
        <taxon>Scolytinae</taxon>
        <taxon>Dendroctonus</taxon>
    </lineage>
</organism>
<name>A0AAR5PSE3_DENPD</name>
<proteinExistence type="predicted"/>
<keyword evidence="4" id="KW-0732">Signal</keyword>
<protein>
    <recommendedName>
        <fullName evidence="5">CUB domain-containing protein</fullName>
    </recommendedName>
</protein>
<feature type="compositionally biased region" description="Polar residues" evidence="3">
    <location>
        <begin position="215"/>
        <end position="226"/>
    </location>
</feature>
<dbReference type="Proteomes" id="UP000019118">
    <property type="component" value="Unassembled WGS sequence"/>
</dbReference>
<evidence type="ECO:0000259" key="5">
    <source>
        <dbReference type="PROSITE" id="PS01180"/>
    </source>
</evidence>
<dbReference type="PANTHER" id="PTHR33236">
    <property type="entry name" value="INTRAFLAGELLAR TRANSPORT PROTEIN 122 FAMILY PROTEIN-RELATED"/>
    <property type="match status" value="1"/>
</dbReference>
<feature type="signal peptide" evidence="4">
    <location>
        <begin position="1"/>
        <end position="20"/>
    </location>
</feature>
<dbReference type="AlphaFoldDB" id="A0AAR5PSE3"/>
<sequence>MELFVVGLTISGFLLASGSAMDNADIISFHFMENVGQLGRSLKNQRLNSSRRELEDGFADETSFYPGVADNYVYPASSIDLETPEMVPDQENFGSFHIASEGGRQSRPEFWTRGQHRPSKAAAIGWPEPPTMSGSHYYVQKIDPPKRRFSSTTPPHGLDAANSNRYEEVELTISPVTEPSTNSPMNGLMKKFLAKLLVEQYGRRPIKGKVERTNKTGSQSSQNPKTSKQEQELKFLYGDTLGTLKNKTLAKLKQFFGIFTVVKFNNSECNTTNWAGTWQGTCLTASECTRMSGTALGGCARGFGVCCVFRGTCGDSASTNCTYFQSPNYPDYYPANGGVVTPTTTPVPALSPTPDPRLHWYHRLVVSRTLAKGRQSSSDSSSCVFTISKANANVQQLRIDFVDLDLAGPTNGTCTDERLVISGQNANDQIPVICGYNTGQHVYVDVSQLSGPVAIMVLSATGAQKRFKLKICQFSDTCQTSQGNCLQYYTGTSGVIQSFNYDRAAMFSRSTPGYFNNLNYAVCIRREAGYCSITYSSQNYPFQLVNSLPNGQITVPAGQAGVDVLNCPDDFIIIDGTRLCGDRFNDGSTVMNFSQNAPVVDTSSGPIVINVRSNSNVTGLGFKLRFTQNRCPAN</sequence>
<dbReference type="InterPro" id="IPR000859">
    <property type="entry name" value="CUB_dom"/>
</dbReference>
<reference evidence="6" key="2">
    <citation type="submission" date="2024-08" db="UniProtKB">
        <authorList>
            <consortium name="EnsemblMetazoa"/>
        </authorList>
    </citation>
    <scope>IDENTIFICATION</scope>
</reference>
<keyword evidence="7" id="KW-1185">Reference proteome</keyword>
<evidence type="ECO:0000256" key="3">
    <source>
        <dbReference type="SAM" id="MobiDB-lite"/>
    </source>
</evidence>
<dbReference type="Pfam" id="PF26080">
    <property type="entry name" value="CUB_animal"/>
    <property type="match status" value="1"/>
</dbReference>
<comment type="caution">
    <text evidence="2">Lacks conserved residue(s) required for the propagation of feature annotation.</text>
</comment>
<dbReference type="InterPro" id="IPR058698">
    <property type="entry name" value="CUB_metazoa"/>
</dbReference>
<feature type="domain" description="CUB" evidence="5">
    <location>
        <begin position="313"/>
        <end position="474"/>
    </location>
</feature>
<evidence type="ECO:0000256" key="1">
    <source>
        <dbReference type="ARBA" id="ARBA00023157"/>
    </source>
</evidence>
<evidence type="ECO:0000256" key="4">
    <source>
        <dbReference type="SAM" id="SignalP"/>
    </source>
</evidence>